<gene>
    <name evidence="1" type="ORF">PAT3040_07022</name>
</gene>
<dbReference type="RefSeq" id="WP_108996246.1">
    <property type="nucleotide sequence ID" value="NZ_BDQX01000458.1"/>
</dbReference>
<dbReference type="AlphaFoldDB" id="A0A2R5F6I5"/>
<protein>
    <submittedName>
        <fullName evidence="1">Uncharacterized protein</fullName>
    </submittedName>
</protein>
<keyword evidence="2" id="KW-1185">Reference proteome</keyword>
<accession>A0A2R5F6I5</accession>
<evidence type="ECO:0000313" key="1">
    <source>
        <dbReference type="EMBL" id="GBG12161.1"/>
    </source>
</evidence>
<evidence type="ECO:0000313" key="2">
    <source>
        <dbReference type="Proteomes" id="UP000245202"/>
    </source>
</evidence>
<organism evidence="1 2">
    <name type="scientific">Paenibacillus agaridevorans</name>
    <dbReference type="NCBI Taxonomy" id="171404"/>
    <lineage>
        <taxon>Bacteria</taxon>
        <taxon>Bacillati</taxon>
        <taxon>Bacillota</taxon>
        <taxon>Bacilli</taxon>
        <taxon>Bacillales</taxon>
        <taxon>Paenibacillaceae</taxon>
        <taxon>Paenibacillus</taxon>
    </lineage>
</organism>
<proteinExistence type="predicted"/>
<name>A0A2R5F6I5_9BACL</name>
<dbReference type="EMBL" id="BDQX01000458">
    <property type="protein sequence ID" value="GBG12161.1"/>
    <property type="molecule type" value="Genomic_DNA"/>
</dbReference>
<sequence>MVNFTVHNHQLCVGRIEVLGIASSSLLQVGDTRRMALYSMFDTPPESVIVGSMAPLPEPEGAEAAVGETTVTDFL</sequence>
<dbReference type="Proteomes" id="UP000245202">
    <property type="component" value="Unassembled WGS sequence"/>
</dbReference>
<reference evidence="1 2" key="1">
    <citation type="submission" date="2017-08" db="EMBL/GenBank/DDBJ databases">
        <title>Substantial Increase in Enzyme Production by Combined Drug-Resistance Mutations in Paenibacillus agaridevorans.</title>
        <authorList>
            <person name="Tanaka Y."/>
            <person name="Funane K."/>
            <person name="Hosaka T."/>
            <person name="Shiwa Y."/>
            <person name="Fujita N."/>
            <person name="Miyazaki T."/>
            <person name="Yoshikawa H."/>
            <person name="Murakami K."/>
            <person name="Kasahara K."/>
            <person name="Inaoka T."/>
            <person name="Hiraga Y."/>
            <person name="Ochi K."/>
        </authorList>
    </citation>
    <scope>NUCLEOTIDE SEQUENCE [LARGE SCALE GENOMIC DNA]</scope>
    <source>
        <strain evidence="1 2">T-3040</strain>
    </source>
</reference>
<comment type="caution">
    <text evidence="1">The sequence shown here is derived from an EMBL/GenBank/DDBJ whole genome shotgun (WGS) entry which is preliminary data.</text>
</comment>